<evidence type="ECO:0000256" key="1">
    <source>
        <dbReference type="SAM" id="MobiDB-lite"/>
    </source>
</evidence>
<keyword evidence="3" id="KW-1185">Reference proteome</keyword>
<comment type="caution">
    <text evidence="2">The sequence shown here is derived from an EMBL/GenBank/DDBJ whole genome shotgun (WGS) entry which is preliminary data.</text>
</comment>
<dbReference type="Proteomes" id="UP000655208">
    <property type="component" value="Unassembled WGS sequence"/>
</dbReference>
<protein>
    <submittedName>
        <fullName evidence="2">Uncharacterized protein</fullName>
    </submittedName>
</protein>
<reference evidence="2" key="2">
    <citation type="submission" date="2020-09" db="EMBL/GenBank/DDBJ databases">
        <authorList>
            <person name="Sun Q."/>
            <person name="Zhou Y."/>
        </authorList>
    </citation>
    <scope>NUCLEOTIDE SEQUENCE</scope>
    <source>
        <strain evidence="2">CGMCC 4.7308</strain>
    </source>
</reference>
<evidence type="ECO:0000313" key="3">
    <source>
        <dbReference type="Proteomes" id="UP000655208"/>
    </source>
</evidence>
<feature type="region of interest" description="Disordered" evidence="1">
    <location>
        <begin position="1"/>
        <end position="47"/>
    </location>
</feature>
<accession>A0A917WI48</accession>
<dbReference type="EMBL" id="BMNA01000004">
    <property type="protein sequence ID" value="GGM05764.1"/>
    <property type="molecule type" value="Genomic_DNA"/>
</dbReference>
<proteinExistence type="predicted"/>
<organism evidence="2 3">
    <name type="scientific">Nakamurella endophytica</name>
    <dbReference type="NCBI Taxonomy" id="1748367"/>
    <lineage>
        <taxon>Bacteria</taxon>
        <taxon>Bacillati</taxon>
        <taxon>Actinomycetota</taxon>
        <taxon>Actinomycetes</taxon>
        <taxon>Nakamurellales</taxon>
        <taxon>Nakamurellaceae</taxon>
        <taxon>Nakamurella</taxon>
    </lineage>
</organism>
<name>A0A917WI48_9ACTN</name>
<reference evidence="2" key="1">
    <citation type="journal article" date="2014" name="Int. J. Syst. Evol. Microbiol.">
        <title>Complete genome sequence of Corynebacterium casei LMG S-19264T (=DSM 44701T), isolated from a smear-ripened cheese.</title>
        <authorList>
            <consortium name="US DOE Joint Genome Institute (JGI-PGF)"/>
            <person name="Walter F."/>
            <person name="Albersmeier A."/>
            <person name="Kalinowski J."/>
            <person name="Ruckert C."/>
        </authorList>
    </citation>
    <scope>NUCLEOTIDE SEQUENCE</scope>
    <source>
        <strain evidence="2">CGMCC 4.7308</strain>
    </source>
</reference>
<gene>
    <name evidence="2" type="ORF">GCM10011594_27480</name>
</gene>
<sequence length="112" mass="11681">MLGAPAAPKMNVPSVSPPPPPLLVADPEEPVAAPPDDVDPPDDGAAPVSAELVAPVAPVAAPPVWLEDDELLFWSRLELAQAASVTATAAARPAWSALERVRPYLNLHRPFA</sequence>
<dbReference type="AlphaFoldDB" id="A0A917WI48"/>
<evidence type="ECO:0000313" key="2">
    <source>
        <dbReference type="EMBL" id="GGM05764.1"/>
    </source>
</evidence>